<name>A0A3D8Q8T6_9HELO</name>
<dbReference type="Gene3D" id="3.40.50.150">
    <property type="entry name" value="Vaccinia Virus protein VP39"/>
    <property type="match status" value="1"/>
</dbReference>
<reference evidence="2 3" key="1">
    <citation type="journal article" date="2018" name="IMA Fungus">
        <title>IMA Genome-F 9: Draft genome sequence of Annulohypoxylon stygium, Aspergillus mulundensis, Berkeleyomyces basicola (syn. Thielaviopsis basicola), Ceratocystis smalleyi, two Cercospora beticola strains, Coleophoma cylindrospora, Fusarium fracticaudum, Phialophora cf. hyalina, and Morchella septimelata.</title>
        <authorList>
            <person name="Wingfield B.D."/>
            <person name="Bills G.F."/>
            <person name="Dong Y."/>
            <person name="Huang W."/>
            <person name="Nel W.J."/>
            <person name="Swalarsk-Parry B.S."/>
            <person name="Vaghefi N."/>
            <person name="Wilken P.M."/>
            <person name="An Z."/>
            <person name="de Beer Z.W."/>
            <person name="De Vos L."/>
            <person name="Chen L."/>
            <person name="Duong T.A."/>
            <person name="Gao Y."/>
            <person name="Hammerbacher A."/>
            <person name="Kikkert J.R."/>
            <person name="Li Y."/>
            <person name="Li H."/>
            <person name="Li K."/>
            <person name="Li Q."/>
            <person name="Liu X."/>
            <person name="Ma X."/>
            <person name="Naidoo K."/>
            <person name="Pethybridge S.J."/>
            <person name="Sun J."/>
            <person name="Steenkamp E.T."/>
            <person name="van der Nest M.A."/>
            <person name="van Wyk S."/>
            <person name="Wingfield M.J."/>
            <person name="Xiong C."/>
            <person name="Yue Q."/>
            <person name="Zhang X."/>
        </authorList>
    </citation>
    <scope>NUCLEOTIDE SEQUENCE [LARGE SCALE GENOMIC DNA]</scope>
    <source>
        <strain evidence="2 3">BP6252</strain>
    </source>
</reference>
<feature type="transmembrane region" description="Helical" evidence="1">
    <location>
        <begin position="12"/>
        <end position="31"/>
    </location>
</feature>
<organism evidence="2 3">
    <name type="scientific">Coleophoma cylindrospora</name>
    <dbReference type="NCBI Taxonomy" id="1849047"/>
    <lineage>
        <taxon>Eukaryota</taxon>
        <taxon>Fungi</taxon>
        <taxon>Dikarya</taxon>
        <taxon>Ascomycota</taxon>
        <taxon>Pezizomycotina</taxon>
        <taxon>Leotiomycetes</taxon>
        <taxon>Helotiales</taxon>
        <taxon>Dermateaceae</taxon>
        <taxon>Coleophoma</taxon>
    </lineage>
</organism>
<evidence type="ECO:0000313" key="2">
    <source>
        <dbReference type="EMBL" id="RDW58252.1"/>
    </source>
</evidence>
<keyword evidence="3" id="KW-1185">Reference proteome</keyword>
<keyword evidence="1" id="KW-0472">Membrane</keyword>
<proteinExistence type="predicted"/>
<accession>A0A3D8Q8T6</accession>
<dbReference type="OrthoDB" id="540004at2759"/>
<keyword evidence="1" id="KW-1133">Transmembrane helix</keyword>
<keyword evidence="1" id="KW-0812">Transmembrane</keyword>
<protein>
    <recommendedName>
        <fullName evidence="4">S-adenosyl-L-methionine-dependent methyltransferase</fullName>
    </recommendedName>
</protein>
<dbReference type="Proteomes" id="UP000256645">
    <property type="component" value="Unassembled WGS sequence"/>
</dbReference>
<gene>
    <name evidence="2" type="ORF">BP6252_13663</name>
</gene>
<dbReference type="PANTHER" id="PTHR45036">
    <property type="entry name" value="METHYLTRANSFERASE LIKE 7B"/>
    <property type="match status" value="1"/>
</dbReference>
<evidence type="ECO:0008006" key="4">
    <source>
        <dbReference type="Google" id="ProtNLM"/>
    </source>
</evidence>
<dbReference type="Pfam" id="PF13489">
    <property type="entry name" value="Methyltransf_23"/>
    <property type="match status" value="1"/>
</dbReference>
<dbReference type="SUPFAM" id="SSF53335">
    <property type="entry name" value="S-adenosyl-L-methionine-dependent methyltransferases"/>
    <property type="match status" value="1"/>
</dbReference>
<dbReference type="EMBL" id="PDLM01000018">
    <property type="protein sequence ID" value="RDW58252.1"/>
    <property type="molecule type" value="Genomic_DNA"/>
</dbReference>
<evidence type="ECO:0000256" key="1">
    <source>
        <dbReference type="SAM" id="Phobius"/>
    </source>
</evidence>
<dbReference type="AlphaFoldDB" id="A0A3D8Q8T6"/>
<evidence type="ECO:0000313" key="3">
    <source>
        <dbReference type="Proteomes" id="UP000256645"/>
    </source>
</evidence>
<dbReference type="InterPro" id="IPR029063">
    <property type="entry name" value="SAM-dependent_MTases_sf"/>
</dbReference>
<dbReference type="CDD" id="cd02440">
    <property type="entry name" value="AdoMet_MTases"/>
    <property type="match status" value="1"/>
</dbReference>
<dbReference type="STRING" id="1849047.A0A3D8Q8T6"/>
<comment type="caution">
    <text evidence="2">The sequence shown here is derived from an EMBL/GenBank/DDBJ whole genome shotgun (WGS) entry which is preliminary data.</text>
</comment>
<dbReference type="PANTHER" id="PTHR45036:SF1">
    <property type="entry name" value="METHYLTRANSFERASE LIKE 7A"/>
    <property type="match status" value="1"/>
</dbReference>
<dbReference type="InterPro" id="IPR052356">
    <property type="entry name" value="Thiol_S-MT"/>
</dbReference>
<sequence length="275" mass="30117">MAPTIAVHIKDHILPGLLILAGIAYLLWAAVTTPRVLLEDFKALRNRAFTKLWLVVGKDFAKTTPPALDPILSSCRGLILDVGPGSGDQVFRFAKSKDVSAIYGAEPNINMHSTLERSAREAQLSGKYKILSCGAEERTLVPALEAEGLLKRRSGTNDGIFDEIVCIRVLCGVPELKRTVDGLYRYLKPGGRLVVCEHVISSSSQGGSKLARLLQEFYMMLGWSFWLDGCCLTRDTGKVVKEAAAADGGWQEVKVETANNWSVIPHIIGYYVKKA</sequence>